<comment type="cofactor">
    <cofactor evidence="1">
        <name>Mg(2+)</name>
        <dbReference type="ChEBI" id="CHEBI:18420"/>
    </cofactor>
</comment>
<dbReference type="GO" id="GO:0005524">
    <property type="term" value="F:ATP binding"/>
    <property type="evidence" value="ECO:0007669"/>
    <property type="project" value="UniProtKB-KW"/>
</dbReference>
<dbReference type="OrthoDB" id="25308at2759"/>
<reference evidence="12" key="1">
    <citation type="submission" date="2022-01" db="EMBL/GenBank/DDBJ databases">
        <authorList>
            <person name="Braso-Vives M."/>
        </authorList>
    </citation>
    <scope>NUCLEOTIDE SEQUENCE</scope>
</reference>
<keyword evidence="13" id="KW-1185">Reference proteome</keyword>
<dbReference type="GO" id="GO:0047325">
    <property type="term" value="F:inositol-3,4,5,6-tetrakisphosphate 1-kinase activity"/>
    <property type="evidence" value="ECO:0007669"/>
    <property type="project" value="InterPro"/>
</dbReference>
<dbReference type="GO" id="GO:0052726">
    <property type="term" value="F:inositol-1,3,4-trisphosphate 5-kinase activity"/>
    <property type="evidence" value="ECO:0007669"/>
    <property type="project" value="InterPro"/>
</dbReference>
<keyword evidence="7" id="KW-0067">ATP-binding</keyword>
<protein>
    <submittedName>
        <fullName evidence="12">ITPK1 protein</fullName>
    </submittedName>
</protein>
<evidence type="ECO:0000256" key="5">
    <source>
        <dbReference type="ARBA" id="ARBA00022741"/>
    </source>
</evidence>
<evidence type="ECO:0000256" key="8">
    <source>
        <dbReference type="ARBA" id="ARBA00022842"/>
    </source>
</evidence>
<dbReference type="GO" id="GO:0052725">
    <property type="term" value="F:inositol-1,3,4-trisphosphate 6-kinase activity"/>
    <property type="evidence" value="ECO:0007669"/>
    <property type="project" value="InterPro"/>
</dbReference>
<evidence type="ECO:0000313" key="13">
    <source>
        <dbReference type="Proteomes" id="UP000838412"/>
    </source>
</evidence>
<proteinExistence type="inferred from homology"/>
<dbReference type="PANTHER" id="PTHR14217">
    <property type="entry name" value="INOSITOL-TETRAKISPHOSPHATE 1-KINASE"/>
    <property type="match status" value="1"/>
</dbReference>
<dbReference type="InterPro" id="IPR040464">
    <property type="entry name" value="InsP(3)kin_ATP-grasp"/>
</dbReference>
<dbReference type="EMBL" id="OV696701">
    <property type="protein sequence ID" value="CAH1247620.1"/>
    <property type="molecule type" value="Genomic_DNA"/>
</dbReference>
<dbReference type="Gene3D" id="3.30.470.20">
    <property type="entry name" value="ATP-grasp fold, B domain"/>
    <property type="match status" value="1"/>
</dbReference>
<feature type="domain" description="Inositol 1,3,4-trisphosphate 5/6-kinase ATP-grasp" evidence="10">
    <location>
        <begin position="159"/>
        <end position="222"/>
    </location>
</feature>
<keyword evidence="5" id="KW-0547">Nucleotide-binding</keyword>
<dbReference type="PANTHER" id="PTHR14217:SF1">
    <property type="entry name" value="INOSITOL-TETRAKISPHOSPHATE 1-KINASE"/>
    <property type="match status" value="1"/>
</dbReference>
<evidence type="ECO:0000256" key="9">
    <source>
        <dbReference type="SAM" id="MobiDB-lite"/>
    </source>
</evidence>
<dbReference type="AlphaFoldDB" id="A0A8J9Z4R8"/>
<keyword evidence="8" id="KW-0460">Magnesium</keyword>
<dbReference type="InterPro" id="IPR041429">
    <property type="entry name" value="ITPK1_N"/>
</dbReference>
<feature type="region of interest" description="Disordered" evidence="9">
    <location>
        <begin position="147"/>
        <end position="166"/>
    </location>
</feature>
<dbReference type="Pfam" id="PF05770">
    <property type="entry name" value="Ins134_P3_kin"/>
    <property type="match status" value="1"/>
</dbReference>
<evidence type="ECO:0000313" key="12">
    <source>
        <dbReference type="EMBL" id="CAH1247620.1"/>
    </source>
</evidence>
<evidence type="ECO:0000256" key="2">
    <source>
        <dbReference type="ARBA" id="ARBA00009601"/>
    </source>
</evidence>
<feature type="domain" description="Inositol-tetrakisphosphate 1-kinase N-terminal" evidence="11">
    <location>
        <begin position="4"/>
        <end position="69"/>
    </location>
</feature>
<dbReference type="GO" id="GO:0000287">
    <property type="term" value="F:magnesium ion binding"/>
    <property type="evidence" value="ECO:0007669"/>
    <property type="project" value="InterPro"/>
</dbReference>
<name>A0A8J9Z4R8_BRALA</name>
<dbReference type="InterPro" id="IPR008656">
    <property type="entry name" value="Inositol_tetrakis-P_1-kinase"/>
</dbReference>
<evidence type="ECO:0000256" key="6">
    <source>
        <dbReference type="ARBA" id="ARBA00022777"/>
    </source>
</evidence>
<evidence type="ECO:0000256" key="1">
    <source>
        <dbReference type="ARBA" id="ARBA00001946"/>
    </source>
</evidence>
<keyword evidence="4" id="KW-0479">Metal-binding</keyword>
<evidence type="ECO:0000259" key="11">
    <source>
        <dbReference type="Pfam" id="PF17927"/>
    </source>
</evidence>
<accession>A0A8J9Z4R8</accession>
<dbReference type="GO" id="GO:0032957">
    <property type="term" value="P:inositol trisphosphate metabolic process"/>
    <property type="evidence" value="ECO:0007669"/>
    <property type="project" value="InterPro"/>
</dbReference>
<keyword evidence="6" id="KW-0418">Kinase</keyword>
<organism evidence="12 13">
    <name type="scientific">Branchiostoma lanceolatum</name>
    <name type="common">Common lancelet</name>
    <name type="synonym">Amphioxus lanceolatum</name>
    <dbReference type="NCBI Taxonomy" id="7740"/>
    <lineage>
        <taxon>Eukaryota</taxon>
        <taxon>Metazoa</taxon>
        <taxon>Chordata</taxon>
        <taxon>Cephalochordata</taxon>
        <taxon>Leptocardii</taxon>
        <taxon>Amphioxiformes</taxon>
        <taxon>Branchiostomatidae</taxon>
        <taxon>Branchiostoma</taxon>
    </lineage>
</organism>
<dbReference type="Gene3D" id="3.40.50.11370">
    <property type="match status" value="1"/>
</dbReference>
<comment type="similarity">
    <text evidence="2">Belongs to the ITPK1 family.</text>
</comment>
<gene>
    <name evidence="12" type="primary">ITPK1</name>
    <name evidence="12" type="ORF">BLAG_LOCUS9237</name>
</gene>
<dbReference type="Pfam" id="PF17927">
    <property type="entry name" value="Ins134_P3_kin_N"/>
    <property type="match status" value="1"/>
</dbReference>
<evidence type="ECO:0000256" key="4">
    <source>
        <dbReference type="ARBA" id="ARBA00022723"/>
    </source>
</evidence>
<dbReference type="Proteomes" id="UP000838412">
    <property type="component" value="Chromosome 16"/>
</dbReference>
<keyword evidence="3" id="KW-0808">Transferase</keyword>
<sequence length="231" mass="25782">MSRRHDGIDLIKVHVDRSFADQGPFDVFVHDFTHVARGARDGDRRAELFLAEVKDYISRHPHMVVMNPLASWALLYDRLGAQKVAIEVVRLLNDSDVIVPNRAYLDTSGVENVMKTLEASGVTFPFDDLPNIQFSTPEVARFNSVSPLNAGKHGEPTSQTRPVSAEKMSRISEMTRRVLGSSLVGIDVIVQDGTGKHVIIDMNDFPGYHEVGVREFQMALLQRFKTSCFGS</sequence>
<evidence type="ECO:0000256" key="7">
    <source>
        <dbReference type="ARBA" id="ARBA00022840"/>
    </source>
</evidence>
<evidence type="ECO:0000256" key="3">
    <source>
        <dbReference type="ARBA" id="ARBA00022679"/>
    </source>
</evidence>
<evidence type="ECO:0000259" key="10">
    <source>
        <dbReference type="Pfam" id="PF05770"/>
    </source>
</evidence>
<dbReference type="GO" id="GO:0005737">
    <property type="term" value="C:cytoplasm"/>
    <property type="evidence" value="ECO:0007669"/>
    <property type="project" value="TreeGrafter"/>
</dbReference>